<reference evidence="3" key="1">
    <citation type="journal article" date="2019" name="Int. J. Syst. Evol. Microbiol.">
        <title>The Global Catalogue of Microorganisms (GCM) 10K type strain sequencing project: providing services to taxonomists for standard genome sequencing and annotation.</title>
        <authorList>
            <consortium name="The Broad Institute Genomics Platform"/>
            <consortium name="The Broad Institute Genome Sequencing Center for Infectious Disease"/>
            <person name="Wu L."/>
            <person name="Ma J."/>
        </authorList>
    </citation>
    <scope>NUCLEOTIDE SEQUENCE [LARGE SCALE GENOMIC DNA]</scope>
    <source>
        <strain evidence="3">CCM 4481</strain>
    </source>
</reference>
<comment type="caution">
    <text evidence="2">The sequence shown here is derived from an EMBL/GenBank/DDBJ whole genome shotgun (WGS) entry which is preliminary data.</text>
</comment>
<name>A0ABV9C110_9GAMM</name>
<sequence>MQDDSWQAFSERVTYEDGLHASCVATSSPIGDLQLIALRERNLNVLGTLAAFGERRSESSDDESPMTQEMLRLDNKLNVMMAMLDQLLQRGAELPPRQFIRFNAVGALLPTTLWPAHAASGWLKLHFDGCMALPLELPARLVQERDGDHVFVAFESLGDATCDALERLVFRHHRRKVAESRQASV</sequence>
<keyword evidence="3" id="KW-1185">Reference proteome</keyword>
<gene>
    <name evidence="2" type="ORF">ACFO5W_08495</name>
</gene>
<protein>
    <submittedName>
        <fullName evidence="2">PilZ domain-containing protein</fullName>
    </submittedName>
</protein>
<dbReference type="Proteomes" id="UP001595961">
    <property type="component" value="Unassembled WGS sequence"/>
</dbReference>
<organism evidence="2 3">
    <name type="scientific">Dyella halodurans</name>
    <dbReference type="NCBI Taxonomy" id="1920171"/>
    <lineage>
        <taxon>Bacteria</taxon>
        <taxon>Pseudomonadati</taxon>
        <taxon>Pseudomonadota</taxon>
        <taxon>Gammaproteobacteria</taxon>
        <taxon>Lysobacterales</taxon>
        <taxon>Rhodanobacteraceae</taxon>
        <taxon>Dyella</taxon>
    </lineage>
</organism>
<dbReference type="Pfam" id="PF16823">
    <property type="entry name" value="tPilZ"/>
    <property type="match status" value="1"/>
</dbReference>
<proteinExistence type="predicted"/>
<dbReference type="RefSeq" id="WP_266152460.1">
    <property type="nucleotide sequence ID" value="NZ_CP064028.1"/>
</dbReference>
<evidence type="ECO:0000313" key="3">
    <source>
        <dbReference type="Proteomes" id="UP001595961"/>
    </source>
</evidence>
<accession>A0ABV9C110</accession>
<dbReference type="EMBL" id="JBHSGA010000015">
    <property type="protein sequence ID" value="MFC4526674.1"/>
    <property type="molecule type" value="Genomic_DNA"/>
</dbReference>
<feature type="domain" description="Cyclic di-GMP receptor atypical PilZ" evidence="1">
    <location>
        <begin position="48"/>
        <end position="181"/>
    </location>
</feature>
<evidence type="ECO:0000259" key="1">
    <source>
        <dbReference type="Pfam" id="PF16823"/>
    </source>
</evidence>
<evidence type="ECO:0000313" key="2">
    <source>
        <dbReference type="EMBL" id="MFC4526674.1"/>
    </source>
</evidence>
<dbReference type="InterPro" id="IPR031800">
    <property type="entry name" value="PilZ_atypical"/>
</dbReference>